<proteinExistence type="predicted"/>
<feature type="transmembrane region" description="Helical" evidence="3">
    <location>
        <begin position="494"/>
        <end position="511"/>
    </location>
</feature>
<evidence type="ECO:0000256" key="3">
    <source>
        <dbReference type="SAM" id="Phobius"/>
    </source>
</evidence>
<gene>
    <name evidence="4" type="ORF">Gaeavirus5_10</name>
</gene>
<evidence type="ECO:0000313" key="4">
    <source>
        <dbReference type="EMBL" id="AYV80013.1"/>
    </source>
</evidence>
<feature type="compositionally biased region" description="Polar residues" evidence="2">
    <location>
        <begin position="70"/>
        <end position="91"/>
    </location>
</feature>
<keyword evidence="3" id="KW-0472">Membrane</keyword>
<accession>A0A3G5A2F0</accession>
<feature type="compositionally biased region" description="Low complexity" evidence="2">
    <location>
        <begin position="14"/>
        <end position="32"/>
    </location>
</feature>
<name>A0A3G5A2F0_9VIRU</name>
<sequence length="995" mass="111159">MSSPYSNSRRETPSSGPAGTGSQSSSSSSCRDRVAAQAALALSQVPTISTSATATAMRGTVRYSPLEMMEQTNVRSSPMRGNTPYTPGSSRGPSRTSNYSRSSTTPSGSNSRTNLTGAEIKAEIGIWAASNKSLEMMMADFHAIKDGRRYTNREIWERHCKRHIVINLIFNMRPDILHLISEEFKMNERLKREGMSTTPPNEFDLLHQTENSYVNKVIDQLNYLSGVIETGKFSALKYIVWPKGKIPNTPADVADVITMINLLISDFGYNIFSCDTVGEVVKESIFGALLKDDNPIPERWRHIIYDTLIRDNSFDRYSGKFCGDFNKFSGQEHTNVDLKTAKLITTEVTAVSSDAFLNKFLFVLYRFQEEALKPIFRMMINNNTSVIVTETCTVIVEQIKLIFSDVNSADSDMNRFFDSIDIPTYKMNIASMIINHGIEWIDEAVLTKNESERAKSLSQYRIAYFAVLGIMYKMGIMRNVIIRKIIDFTMAGPSVLNAIIIFMTHSGFMIYNGKEAKNNLRTKDPLIRTLFVQFLKRYTKADAMSERARCVSIFDLTFVEANLWIAANDSMEPTKSTFDDSVFSFVNAVDNSGPIVPDTVDDWDADVSSTVTDSSVPVTVLVGETESEDLLKSLRLYKRLRNDTVEEQSRLLDAIESIESNSDEDKRMRAEYKEQRKISSQRLAEYKDLLVHTEKRISTLLETQGTQYTIVDHEFFISNAISTVLPTVFEDVNPGSDSMIPTVVDSVVPVTVDDWNANTPTLEVNVVPVSEVNTVTVSLTASVTTTGSTTSISVDATISTSSVTNKSFKPYNKRTGRKNSDKTPAKVNPFSLSTINTTVLPDVKVVPDTVDDWGSSVSVSSSVSDVRASTSMHSVSVPVPTPTSTSASVCKPIDLPSKSVTFPEFIATGRISEQLLHKLYVLKHKEDAIMKELEELHKDPHQKHYEHLIESNLIELKNICPDSEELYQCLTDILDRQSVPDTRITQDVLSTFPSF</sequence>
<keyword evidence="3" id="KW-1133">Transmembrane helix</keyword>
<dbReference type="EMBL" id="MK072203">
    <property type="protein sequence ID" value="AYV80013.1"/>
    <property type="molecule type" value="Genomic_DNA"/>
</dbReference>
<protein>
    <submittedName>
        <fullName evidence="4">Uncharacterized protein</fullName>
    </submittedName>
</protein>
<feature type="coiled-coil region" evidence="1">
    <location>
        <begin position="655"/>
        <end position="689"/>
    </location>
</feature>
<keyword evidence="3" id="KW-0812">Transmembrane</keyword>
<evidence type="ECO:0000256" key="1">
    <source>
        <dbReference type="SAM" id="Coils"/>
    </source>
</evidence>
<feature type="region of interest" description="Disordered" evidence="2">
    <location>
        <begin position="1"/>
        <end position="32"/>
    </location>
</feature>
<feature type="compositionally biased region" description="Low complexity" evidence="2">
    <location>
        <begin position="92"/>
        <end position="114"/>
    </location>
</feature>
<reference evidence="4" key="1">
    <citation type="submission" date="2018-10" db="EMBL/GenBank/DDBJ databases">
        <title>Hidden diversity of soil giant viruses.</title>
        <authorList>
            <person name="Schulz F."/>
            <person name="Alteio L."/>
            <person name="Goudeau D."/>
            <person name="Ryan E.M."/>
            <person name="Malmstrom R.R."/>
            <person name="Blanchard J."/>
            <person name="Woyke T."/>
        </authorList>
    </citation>
    <scope>NUCLEOTIDE SEQUENCE</scope>
    <source>
        <strain evidence="4">GAV1</strain>
    </source>
</reference>
<organism evidence="4">
    <name type="scientific">Gaeavirus sp</name>
    <dbReference type="NCBI Taxonomy" id="2487767"/>
    <lineage>
        <taxon>Viruses</taxon>
        <taxon>Varidnaviria</taxon>
        <taxon>Bamfordvirae</taxon>
        <taxon>Nucleocytoviricota</taxon>
        <taxon>Megaviricetes</taxon>
        <taxon>Imitervirales</taxon>
        <taxon>Mimiviridae</taxon>
        <taxon>Klosneuvirinae</taxon>
    </lineage>
</organism>
<feature type="region of interest" description="Disordered" evidence="2">
    <location>
        <begin position="63"/>
        <end position="115"/>
    </location>
</feature>
<keyword evidence="1" id="KW-0175">Coiled coil</keyword>
<feature type="transmembrane region" description="Helical" evidence="3">
    <location>
        <begin position="462"/>
        <end position="482"/>
    </location>
</feature>
<evidence type="ECO:0000256" key="2">
    <source>
        <dbReference type="SAM" id="MobiDB-lite"/>
    </source>
</evidence>